<sequence length="111" mass="12168">MSKYWLAVASAEHVNYGIGLGIAQTNRGKPQGISRMSPGDGLVFFYSPKTSYPDGEPLKAFTAVGRVADGEPWQADEAGFKPWRRKVDYDDGAPVPLSDLDQKLELTRPPN</sequence>
<dbReference type="CDD" id="cd21132">
    <property type="entry name" value="EVE-like"/>
    <property type="match status" value="1"/>
</dbReference>
<protein>
    <recommendedName>
        <fullName evidence="1">EVE domain-containing protein</fullName>
    </recommendedName>
</protein>
<evidence type="ECO:0000313" key="2">
    <source>
        <dbReference type="EMBL" id="MDR6269986.1"/>
    </source>
</evidence>
<feature type="domain" description="EVE" evidence="1">
    <location>
        <begin position="3"/>
        <end position="84"/>
    </location>
</feature>
<evidence type="ECO:0000313" key="3">
    <source>
        <dbReference type="Proteomes" id="UP001185069"/>
    </source>
</evidence>
<gene>
    <name evidence="2" type="ORF">JOE69_002224</name>
</gene>
<keyword evidence="3" id="KW-1185">Reference proteome</keyword>
<reference evidence="2 3" key="1">
    <citation type="submission" date="2023-07" db="EMBL/GenBank/DDBJ databases">
        <title>Sequencing the genomes of 1000 actinobacteria strains.</title>
        <authorList>
            <person name="Klenk H.-P."/>
        </authorList>
    </citation>
    <scope>NUCLEOTIDE SEQUENCE [LARGE SCALE GENOMIC DNA]</scope>
    <source>
        <strain evidence="2 3">DSM 14555</strain>
    </source>
</reference>
<dbReference type="EMBL" id="JAVDQF010000001">
    <property type="protein sequence ID" value="MDR6269986.1"/>
    <property type="molecule type" value="Genomic_DNA"/>
</dbReference>
<dbReference type="Gene3D" id="3.10.590.10">
    <property type="entry name" value="ph1033 like domains"/>
    <property type="match status" value="1"/>
</dbReference>
<proteinExistence type="predicted"/>
<comment type="caution">
    <text evidence="2">The sequence shown here is derived from an EMBL/GenBank/DDBJ whole genome shotgun (WGS) entry which is preliminary data.</text>
</comment>
<accession>A0ABU1JDM3</accession>
<dbReference type="InterPro" id="IPR002740">
    <property type="entry name" value="EVE_domain"/>
</dbReference>
<evidence type="ECO:0000259" key="1">
    <source>
        <dbReference type="Pfam" id="PF01878"/>
    </source>
</evidence>
<dbReference type="Proteomes" id="UP001185069">
    <property type="component" value="Unassembled WGS sequence"/>
</dbReference>
<name>A0ABU1JDM3_9MICC</name>
<dbReference type="Pfam" id="PF01878">
    <property type="entry name" value="EVE"/>
    <property type="match status" value="1"/>
</dbReference>
<dbReference type="InterPro" id="IPR015947">
    <property type="entry name" value="PUA-like_sf"/>
</dbReference>
<dbReference type="RefSeq" id="WP_309798733.1">
    <property type="nucleotide sequence ID" value="NZ_BAAAHY010000005.1"/>
</dbReference>
<organism evidence="2 3">
    <name type="scientific">Arthrobacter russicus</name>
    <dbReference type="NCBI Taxonomy" id="172040"/>
    <lineage>
        <taxon>Bacteria</taxon>
        <taxon>Bacillati</taxon>
        <taxon>Actinomycetota</taxon>
        <taxon>Actinomycetes</taxon>
        <taxon>Micrococcales</taxon>
        <taxon>Micrococcaceae</taxon>
        <taxon>Arthrobacter</taxon>
    </lineage>
</organism>
<dbReference type="SUPFAM" id="SSF88697">
    <property type="entry name" value="PUA domain-like"/>
    <property type="match status" value="1"/>
</dbReference>